<gene>
    <name evidence="7" type="ORF">GCM10009560_00910</name>
</gene>
<dbReference type="InterPro" id="IPR036271">
    <property type="entry name" value="Tet_transcr_reg_TetR-rel_C_sf"/>
</dbReference>
<reference evidence="7 8" key="1">
    <citation type="journal article" date="2019" name="Int. J. Syst. Evol. Microbiol.">
        <title>The Global Catalogue of Microorganisms (GCM) 10K type strain sequencing project: providing services to taxonomists for standard genome sequencing and annotation.</title>
        <authorList>
            <consortium name="The Broad Institute Genomics Platform"/>
            <consortium name="The Broad Institute Genome Sequencing Center for Infectious Disease"/>
            <person name="Wu L."/>
            <person name="Ma J."/>
        </authorList>
    </citation>
    <scope>NUCLEOTIDE SEQUENCE [LARGE SCALE GENOMIC DNA]</scope>
    <source>
        <strain evidence="7 8">JCM 11136</strain>
    </source>
</reference>
<dbReference type="Proteomes" id="UP001501578">
    <property type="component" value="Unassembled WGS sequence"/>
</dbReference>
<organism evidence="7 8">
    <name type="scientific">Nonomuraea longicatena</name>
    <dbReference type="NCBI Taxonomy" id="83682"/>
    <lineage>
        <taxon>Bacteria</taxon>
        <taxon>Bacillati</taxon>
        <taxon>Actinomycetota</taxon>
        <taxon>Actinomycetes</taxon>
        <taxon>Streptosporangiales</taxon>
        <taxon>Streptosporangiaceae</taxon>
        <taxon>Nonomuraea</taxon>
    </lineage>
</organism>
<dbReference type="InterPro" id="IPR001647">
    <property type="entry name" value="HTH_TetR"/>
</dbReference>
<keyword evidence="1" id="KW-0678">Repressor</keyword>
<feature type="domain" description="HTH tetR-type" evidence="6">
    <location>
        <begin position="1"/>
        <end position="37"/>
    </location>
</feature>
<evidence type="ECO:0000313" key="8">
    <source>
        <dbReference type="Proteomes" id="UP001501578"/>
    </source>
</evidence>
<evidence type="ECO:0000313" key="7">
    <source>
        <dbReference type="EMBL" id="GAA0911562.1"/>
    </source>
</evidence>
<accession>A0ABN1NMB1</accession>
<dbReference type="Pfam" id="PF13977">
    <property type="entry name" value="TetR_C_6"/>
    <property type="match status" value="1"/>
</dbReference>
<sequence length="170" mass="17920">MREVAAEAGVSLRLVQYYFHTKEELLSGVLGHLGERIGRRVQDAVAALTEPVAPAAYLRAMLGALIPHDEDGRQVMLAYTAHFTLTLSQPHLAPEGLAQAEALRGSVAGRFQQARDSGHLAAAGDPETLAATALALVTGLQLSVLANQHPAAHATSLLNAHLDHLFAPSA</sequence>
<dbReference type="InterPro" id="IPR009057">
    <property type="entry name" value="Homeodomain-like_sf"/>
</dbReference>
<name>A0ABN1NMB1_9ACTN</name>
<dbReference type="SUPFAM" id="SSF46689">
    <property type="entry name" value="Homeodomain-like"/>
    <property type="match status" value="1"/>
</dbReference>
<dbReference type="SUPFAM" id="SSF48498">
    <property type="entry name" value="Tetracyclin repressor-like, C-terminal domain"/>
    <property type="match status" value="1"/>
</dbReference>
<keyword evidence="3 5" id="KW-0238">DNA-binding</keyword>
<dbReference type="EMBL" id="BAAAHQ010000001">
    <property type="protein sequence ID" value="GAA0911562.1"/>
    <property type="molecule type" value="Genomic_DNA"/>
</dbReference>
<dbReference type="InterPro" id="IPR039538">
    <property type="entry name" value="BetI_C"/>
</dbReference>
<evidence type="ECO:0000259" key="6">
    <source>
        <dbReference type="PROSITE" id="PS50977"/>
    </source>
</evidence>
<comment type="caution">
    <text evidence="5">Lacks conserved residue(s) required for the propagation of feature annotation.</text>
</comment>
<protein>
    <submittedName>
        <fullName evidence="7">TetR/AcrR family transcriptional regulator</fullName>
    </submittedName>
</protein>
<keyword evidence="2" id="KW-0805">Transcription regulation</keyword>
<dbReference type="Gene3D" id="1.10.357.10">
    <property type="entry name" value="Tetracycline Repressor, domain 2"/>
    <property type="match status" value="1"/>
</dbReference>
<keyword evidence="4" id="KW-0804">Transcription</keyword>
<evidence type="ECO:0000256" key="1">
    <source>
        <dbReference type="ARBA" id="ARBA00022491"/>
    </source>
</evidence>
<dbReference type="PROSITE" id="PS50977">
    <property type="entry name" value="HTH_TETR_2"/>
    <property type="match status" value="1"/>
</dbReference>
<evidence type="ECO:0000256" key="3">
    <source>
        <dbReference type="ARBA" id="ARBA00023125"/>
    </source>
</evidence>
<evidence type="ECO:0000256" key="2">
    <source>
        <dbReference type="ARBA" id="ARBA00023015"/>
    </source>
</evidence>
<evidence type="ECO:0000256" key="4">
    <source>
        <dbReference type="ARBA" id="ARBA00023163"/>
    </source>
</evidence>
<comment type="caution">
    <text evidence="7">The sequence shown here is derived from an EMBL/GenBank/DDBJ whole genome shotgun (WGS) entry which is preliminary data.</text>
</comment>
<evidence type="ECO:0000256" key="5">
    <source>
        <dbReference type="PROSITE-ProRule" id="PRU00335"/>
    </source>
</evidence>
<keyword evidence="8" id="KW-1185">Reference proteome</keyword>
<proteinExistence type="predicted"/>